<feature type="transmembrane region" description="Helical" evidence="1">
    <location>
        <begin position="56"/>
        <end position="77"/>
    </location>
</feature>
<evidence type="ECO:0000256" key="1">
    <source>
        <dbReference type="SAM" id="Phobius"/>
    </source>
</evidence>
<reference evidence="2 3" key="1">
    <citation type="submission" date="2018-02" db="EMBL/GenBank/DDBJ databases">
        <title>Complete genome sequencing of Faecalibacterium prausnitzii strains isolated from the human gut.</title>
        <authorList>
            <person name="Fitzgerald B.C."/>
            <person name="Shkoporov A.N."/>
            <person name="Ross P.R."/>
            <person name="Hill C."/>
        </authorList>
    </citation>
    <scope>NUCLEOTIDE SEQUENCE [LARGE SCALE GENOMIC DNA]</scope>
    <source>
        <strain evidence="2 3">APC942/31-1</strain>
    </source>
</reference>
<keyword evidence="1" id="KW-0812">Transmembrane</keyword>
<organism evidence="2 3">
    <name type="scientific">Blautia obeum</name>
    <dbReference type="NCBI Taxonomy" id="40520"/>
    <lineage>
        <taxon>Bacteria</taxon>
        <taxon>Bacillati</taxon>
        <taxon>Bacillota</taxon>
        <taxon>Clostridia</taxon>
        <taxon>Lachnospirales</taxon>
        <taxon>Lachnospiraceae</taxon>
        <taxon>Blautia</taxon>
    </lineage>
</organism>
<feature type="transmembrane region" description="Helical" evidence="1">
    <location>
        <begin position="27"/>
        <end position="50"/>
    </location>
</feature>
<evidence type="ECO:0000313" key="2">
    <source>
        <dbReference type="EMBL" id="RCH41562.1"/>
    </source>
</evidence>
<proteinExistence type="predicted"/>
<accession>A0A367FSZ0</accession>
<dbReference type="AlphaFoldDB" id="A0A367FSZ0"/>
<feature type="transmembrane region" description="Helical" evidence="1">
    <location>
        <begin position="242"/>
        <end position="259"/>
    </location>
</feature>
<feature type="transmembrane region" description="Helical" evidence="1">
    <location>
        <begin position="100"/>
        <end position="117"/>
    </location>
</feature>
<feature type="transmembrane region" description="Helical" evidence="1">
    <location>
        <begin position="205"/>
        <end position="221"/>
    </location>
</feature>
<keyword evidence="1" id="KW-0472">Membrane</keyword>
<evidence type="ECO:0008006" key="4">
    <source>
        <dbReference type="Google" id="ProtNLM"/>
    </source>
</evidence>
<protein>
    <recommendedName>
        <fullName evidence="4">Oligosaccharide repeat unit polymerase</fullName>
    </recommendedName>
</protein>
<evidence type="ECO:0000313" key="3">
    <source>
        <dbReference type="Proteomes" id="UP000253208"/>
    </source>
</evidence>
<dbReference type="Proteomes" id="UP000253208">
    <property type="component" value="Unassembled WGS sequence"/>
</dbReference>
<dbReference type="RefSeq" id="WP_114002921.1">
    <property type="nucleotide sequence ID" value="NZ_PSQG01000046.1"/>
</dbReference>
<gene>
    <name evidence="2" type="ORF">C4886_17655</name>
</gene>
<dbReference type="EMBL" id="PSQG01000046">
    <property type="protein sequence ID" value="RCH41562.1"/>
    <property type="molecule type" value="Genomic_DNA"/>
</dbReference>
<dbReference type="NCBIfam" id="TIGR04370">
    <property type="entry name" value="glyco_rpt_poly"/>
    <property type="match status" value="1"/>
</dbReference>
<name>A0A367FSZ0_9FIRM</name>
<feature type="transmembrane region" description="Helical" evidence="1">
    <location>
        <begin position="387"/>
        <end position="405"/>
    </location>
</feature>
<sequence>MDIACVIFCIAMFFVGKKTEKKVINPLSVFCLLWGIVIFLSNIHLFNLYLPKESTYTILIFGIISFVFGYYATKILIGNKQFKFRIKVASKRYRCNAYEINYKILYLAFLICIPFYIKDLVSVISSIGFGNSLSVIQGLMQGNDDVFTRSAIESTVLLLFVHPFSWISCPIVAVDFWMGKRDIKLLILQIVTILMRIFTTGGRAVFIQFMFYFFCVFMLSRSNDSKSLYKEIRVKEKKNKRLFLMICVVGLAVLAFLTYSRAGQAAIRTIYYDFAMPPIMFEKWIDTVKEYPKGYGMASLNGFLYPIDYILRNSVHVSLPETFKKIYDLIQLTDTEWKWIGNGVIANAYISAFCFFYIDGRQVGVILASMIYGFICRNTYSKVSNNYSVKSVAVFCLVLVGVFYTFGTFEFSQYSYVLALIYIRFFFKKTSSNVIES</sequence>
<comment type="caution">
    <text evidence="2">The sequence shown here is derived from an EMBL/GenBank/DDBJ whole genome shotgun (WGS) entry which is preliminary data.</text>
</comment>
<keyword evidence="1" id="KW-1133">Transmembrane helix</keyword>
<feature type="transmembrane region" description="Helical" evidence="1">
    <location>
        <begin position="156"/>
        <end position="176"/>
    </location>
</feature>